<dbReference type="SMART" id="SM01014">
    <property type="entry name" value="ARID"/>
    <property type="match status" value="1"/>
</dbReference>
<dbReference type="Gene3D" id="1.10.150.60">
    <property type="entry name" value="ARID DNA-binding domain"/>
    <property type="match status" value="1"/>
</dbReference>
<accession>A0A7S3ZAN8</accession>
<dbReference type="PANTHER" id="PTHR46691:SF12">
    <property type="entry name" value="(RAPE) HYPOTHETICAL PROTEIN"/>
    <property type="match status" value="1"/>
</dbReference>
<keyword evidence="2" id="KW-0863">Zinc-finger</keyword>
<evidence type="ECO:0000259" key="5">
    <source>
        <dbReference type="PROSITE" id="PS51050"/>
    </source>
</evidence>
<dbReference type="Gene3D" id="3.30.40.100">
    <property type="match status" value="1"/>
</dbReference>
<gene>
    <name evidence="6" type="ORF">LGLO00237_LOCUS29299</name>
</gene>
<keyword evidence="3" id="KW-0862">Zinc</keyword>
<evidence type="ECO:0000259" key="4">
    <source>
        <dbReference type="PROSITE" id="PS51011"/>
    </source>
</evidence>
<dbReference type="InterPro" id="IPR001606">
    <property type="entry name" value="ARID_dom"/>
</dbReference>
<organism evidence="6">
    <name type="scientific">Lotharella globosa</name>
    <dbReference type="NCBI Taxonomy" id="91324"/>
    <lineage>
        <taxon>Eukaryota</taxon>
        <taxon>Sar</taxon>
        <taxon>Rhizaria</taxon>
        <taxon>Cercozoa</taxon>
        <taxon>Chlorarachniophyceae</taxon>
        <taxon>Lotharella</taxon>
    </lineage>
</organism>
<feature type="domain" description="ARID" evidence="4">
    <location>
        <begin position="96"/>
        <end position="191"/>
    </location>
</feature>
<keyword evidence="1" id="KW-0479">Metal-binding</keyword>
<dbReference type="GO" id="GO:0003677">
    <property type="term" value="F:DNA binding"/>
    <property type="evidence" value="ECO:0007669"/>
    <property type="project" value="InterPro"/>
</dbReference>
<evidence type="ECO:0008006" key="7">
    <source>
        <dbReference type="Google" id="ProtNLM"/>
    </source>
</evidence>
<evidence type="ECO:0000256" key="2">
    <source>
        <dbReference type="ARBA" id="ARBA00022771"/>
    </source>
</evidence>
<evidence type="ECO:0000256" key="3">
    <source>
        <dbReference type="ARBA" id="ARBA00022833"/>
    </source>
</evidence>
<proteinExistence type="predicted"/>
<evidence type="ECO:0000256" key="1">
    <source>
        <dbReference type="ARBA" id="ARBA00022723"/>
    </source>
</evidence>
<dbReference type="AlphaFoldDB" id="A0A7S3ZAN8"/>
<protein>
    <recommendedName>
        <fullName evidence="7">ARID domain-containing protein</fullName>
    </recommendedName>
</protein>
<dbReference type="EMBL" id="HBIV01041606">
    <property type="protein sequence ID" value="CAE0677518.1"/>
    <property type="molecule type" value="Transcribed_RNA"/>
</dbReference>
<dbReference type="PROSITE" id="PS51011">
    <property type="entry name" value="ARID"/>
    <property type="match status" value="1"/>
</dbReference>
<dbReference type="SMART" id="SM00501">
    <property type="entry name" value="BRIGHT"/>
    <property type="match status" value="1"/>
</dbReference>
<sequence length="279" mass="32331">MTQGKGKRDKPNIFKPAAVRASYCKTGTVCTKSRWLCCRECKKWRRISCCLPFESMIEWKCEDNADEQYNLCEQPEEKLSDGEVMLSSEEQEASYEQEQKEFREHVREFLKTSGFPSSRRPMLGGIELDLYRLYREVIFLGGYHAVISKPGTWSKIFRTLENSRNGKVTDASYRLKWYYTQSLFAYEQHFFHGKPVSSIQVPKKPKRNANRQPPMKKFMDSFTASLLQHAQYIAQRQFVQKNQASCPKMQKLSHASKGNFGLLDPGRLATPSSIIKPHS</sequence>
<dbReference type="InterPro" id="IPR011124">
    <property type="entry name" value="Znf_CW"/>
</dbReference>
<dbReference type="PANTHER" id="PTHR46691">
    <property type="entry name" value="HIGH MOBILITY GROUP B PROTEIN 9"/>
    <property type="match status" value="1"/>
</dbReference>
<dbReference type="PROSITE" id="PS51050">
    <property type="entry name" value="ZF_CW"/>
    <property type="match status" value="1"/>
</dbReference>
<evidence type="ECO:0000313" key="6">
    <source>
        <dbReference type="EMBL" id="CAE0677518.1"/>
    </source>
</evidence>
<dbReference type="InterPro" id="IPR036431">
    <property type="entry name" value="ARID_dom_sf"/>
</dbReference>
<feature type="domain" description="CW-type" evidence="5">
    <location>
        <begin position="29"/>
        <end position="80"/>
    </location>
</feature>
<dbReference type="GO" id="GO:0008270">
    <property type="term" value="F:zinc ion binding"/>
    <property type="evidence" value="ECO:0007669"/>
    <property type="project" value="UniProtKB-KW"/>
</dbReference>
<dbReference type="CDD" id="cd16100">
    <property type="entry name" value="ARID"/>
    <property type="match status" value="1"/>
</dbReference>
<dbReference type="Pfam" id="PF01388">
    <property type="entry name" value="ARID"/>
    <property type="match status" value="1"/>
</dbReference>
<name>A0A7S3ZAN8_9EUKA</name>
<reference evidence="6" key="1">
    <citation type="submission" date="2021-01" db="EMBL/GenBank/DDBJ databases">
        <authorList>
            <person name="Corre E."/>
            <person name="Pelletier E."/>
            <person name="Niang G."/>
            <person name="Scheremetjew M."/>
            <person name="Finn R."/>
            <person name="Kale V."/>
            <person name="Holt S."/>
            <person name="Cochrane G."/>
            <person name="Meng A."/>
            <person name="Brown T."/>
            <person name="Cohen L."/>
        </authorList>
    </citation>
    <scope>NUCLEOTIDE SEQUENCE</scope>
    <source>
        <strain evidence="6">CCCM811</strain>
    </source>
</reference>
<dbReference type="SUPFAM" id="SSF46774">
    <property type="entry name" value="ARID-like"/>
    <property type="match status" value="1"/>
</dbReference>